<organism evidence="2 3">
    <name type="scientific">Echinicola vietnamensis (strain DSM 17526 / LMG 23754 / KMM 6221)</name>
    <dbReference type="NCBI Taxonomy" id="926556"/>
    <lineage>
        <taxon>Bacteria</taxon>
        <taxon>Pseudomonadati</taxon>
        <taxon>Bacteroidota</taxon>
        <taxon>Cytophagia</taxon>
        <taxon>Cytophagales</taxon>
        <taxon>Cyclobacteriaceae</taxon>
        <taxon>Echinicola</taxon>
    </lineage>
</organism>
<keyword evidence="3" id="KW-1185">Reference proteome</keyword>
<accession>L0FTC0</accession>
<dbReference type="InterPro" id="IPR012334">
    <property type="entry name" value="Pectin_lyas_fold"/>
</dbReference>
<dbReference type="STRING" id="926556.Echvi_0881"/>
<dbReference type="SUPFAM" id="SSF51126">
    <property type="entry name" value="Pectin lyase-like"/>
    <property type="match status" value="1"/>
</dbReference>
<gene>
    <name evidence="2" type="ordered locus">Echvi_0881</name>
</gene>
<dbReference type="Gene3D" id="2.160.20.10">
    <property type="entry name" value="Single-stranded right-handed beta-helix, Pectin lyase-like"/>
    <property type="match status" value="1"/>
</dbReference>
<dbReference type="AlphaFoldDB" id="L0FTC0"/>
<evidence type="ECO:0008006" key="4">
    <source>
        <dbReference type="Google" id="ProtNLM"/>
    </source>
</evidence>
<dbReference type="OrthoDB" id="1021116at2"/>
<dbReference type="Proteomes" id="UP000010796">
    <property type="component" value="Chromosome"/>
</dbReference>
<dbReference type="PATRIC" id="fig|926556.3.peg.896"/>
<name>L0FTC0_ECHVK</name>
<dbReference type="InterPro" id="IPR011050">
    <property type="entry name" value="Pectin_lyase_fold/virulence"/>
</dbReference>
<evidence type="ECO:0000256" key="1">
    <source>
        <dbReference type="SAM" id="SignalP"/>
    </source>
</evidence>
<reference evidence="3" key="1">
    <citation type="submission" date="2012-02" db="EMBL/GenBank/DDBJ databases">
        <title>The complete genome of Echinicola vietnamensis DSM 17526.</title>
        <authorList>
            <person name="Lucas S."/>
            <person name="Copeland A."/>
            <person name="Lapidus A."/>
            <person name="Glavina del Rio T."/>
            <person name="Dalin E."/>
            <person name="Tice H."/>
            <person name="Bruce D."/>
            <person name="Goodwin L."/>
            <person name="Pitluck S."/>
            <person name="Peters L."/>
            <person name="Ovchinnikova G."/>
            <person name="Teshima H."/>
            <person name="Kyrpides N."/>
            <person name="Mavromatis K."/>
            <person name="Ivanova N."/>
            <person name="Brettin T."/>
            <person name="Detter J.C."/>
            <person name="Han C."/>
            <person name="Larimer F."/>
            <person name="Land M."/>
            <person name="Hauser L."/>
            <person name="Markowitz V."/>
            <person name="Cheng J.-F."/>
            <person name="Hugenholtz P."/>
            <person name="Woyke T."/>
            <person name="Wu D."/>
            <person name="Brambilla E."/>
            <person name="Klenk H.-P."/>
            <person name="Eisen J.A."/>
        </authorList>
    </citation>
    <scope>NUCLEOTIDE SEQUENCE [LARGE SCALE GENOMIC DNA]</scope>
    <source>
        <strain evidence="3">DSM 17526 / LMG 23754 / KMM 6221</strain>
    </source>
</reference>
<evidence type="ECO:0000313" key="3">
    <source>
        <dbReference type="Proteomes" id="UP000010796"/>
    </source>
</evidence>
<evidence type="ECO:0000313" key="2">
    <source>
        <dbReference type="EMBL" id="AGA77154.1"/>
    </source>
</evidence>
<sequence>MKNYLGLGLFFLLPLLSWAQDAYVALDPSDPIVFGGDHIRYQGARIALGPKAFFVDGQLSDAAADKWPFVFNSIQEAANHLTDGTEENPMVLYIAPYVYWIDDPDDPEIRVPKEGRPVPYGMEIACEWLTFRGLNAHPENVVLASNRGQTLGAKGNFTMFRFDGEGTAAENITFGNYCNVDLTYPLKPTLNRKRRANAIVQAQLIHCNGDKIVARNTHFISRLNLCPFVGGKRVFFDQCHFESTDDALCGTAVYKNSTLEFYSSKPFYHTTGTGAVFLNCDIRSFTGGAQYFTKANGQVAVIDTRVTASQMTSLAWRDDPPAQTKNYQYHVTINGKQASIGSDHPQNTVDLGHKPLLQAYRLELEDRVLYNTYNLLKGDDEWDPEEIKETVKAAASSRDKNLTDIPVQLRITASSKQLETTKDTAWLETSFFRFGNYPAAPQPVQWEVSAGDKDKVSLVSHEEGNRLEVVPANTTDIPHKVVLRAFTAAGLEAAYALEIFPAKLPPPTFAKPPHIQFDSTGHLMVDYALSDSGYADQSEISWYRSMDRDGKHPIKIAVSRANKPLLKYQLTAGDIGRFITVGIAPKHLRSDAGPEKRMTLQVPIQATDVKADPHVLETDFSTLAVENQPKVIPGYWTFDTLQSSGYRSSYQPTDAWVYGEGTGGADGLEGLVQTARMGSMSYSPMLEKVEDMAVSMVVSPHKTAGQGFSVAPLYMDVLIKFDPVTKTGYGLRIVRTTKFSNAVDCQLIRYEQHRVTPISEPVSTSAFRAPCHISLSVTGSTMSAQVRTEADYDRSQYPKAVLDEVSLNANIERNEQGGFGIEYNGGSTTMINKVTLKW</sequence>
<dbReference type="RefSeq" id="WP_015264719.1">
    <property type="nucleotide sequence ID" value="NC_019904.1"/>
</dbReference>
<proteinExistence type="predicted"/>
<feature type="chain" id="PRO_5003941874" description="Pectinesterase" evidence="1">
    <location>
        <begin position="20"/>
        <end position="838"/>
    </location>
</feature>
<protein>
    <recommendedName>
        <fullName evidence="4">Pectinesterase</fullName>
    </recommendedName>
</protein>
<dbReference type="EMBL" id="CP003346">
    <property type="protein sequence ID" value="AGA77154.1"/>
    <property type="molecule type" value="Genomic_DNA"/>
</dbReference>
<dbReference type="HOGENOM" id="CLU_338802_0_0_10"/>
<dbReference type="eggNOG" id="COG4677">
    <property type="taxonomic scope" value="Bacteria"/>
</dbReference>
<feature type="signal peptide" evidence="1">
    <location>
        <begin position="1"/>
        <end position="19"/>
    </location>
</feature>
<keyword evidence="1" id="KW-0732">Signal</keyword>
<dbReference type="eggNOG" id="COG1652">
    <property type="taxonomic scope" value="Bacteria"/>
</dbReference>
<dbReference type="KEGG" id="evi:Echvi_0881"/>